<comment type="caution">
    <text evidence="1">The sequence shown here is derived from an EMBL/GenBank/DDBJ whole genome shotgun (WGS) entry which is preliminary data.</text>
</comment>
<dbReference type="EMBL" id="QGNW01001357">
    <property type="protein sequence ID" value="RVW44357.1"/>
    <property type="molecule type" value="Genomic_DNA"/>
</dbReference>
<evidence type="ECO:0000313" key="1">
    <source>
        <dbReference type="EMBL" id="RVW44357.1"/>
    </source>
</evidence>
<evidence type="ECO:0000313" key="2">
    <source>
        <dbReference type="Proteomes" id="UP000288805"/>
    </source>
</evidence>
<name>A0A438E9B4_VITVI</name>
<accession>A0A438E9B4</accession>
<gene>
    <name evidence="1" type="ORF">CK203_071049</name>
</gene>
<dbReference type="AlphaFoldDB" id="A0A438E9B4"/>
<proteinExistence type="predicted"/>
<reference evidence="1 2" key="1">
    <citation type="journal article" date="2018" name="PLoS Genet.">
        <title>Population sequencing reveals clonal diversity and ancestral inbreeding in the grapevine cultivar Chardonnay.</title>
        <authorList>
            <person name="Roach M.J."/>
            <person name="Johnson D.L."/>
            <person name="Bohlmann J."/>
            <person name="van Vuuren H.J."/>
            <person name="Jones S.J."/>
            <person name="Pretorius I.S."/>
            <person name="Schmidt S.A."/>
            <person name="Borneman A.R."/>
        </authorList>
    </citation>
    <scope>NUCLEOTIDE SEQUENCE [LARGE SCALE GENOMIC DNA]</scope>
    <source>
        <strain evidence="2">cv. Chardonnay</strain>
        <tissue evidence="1">Leaf</tissue>
    </source>
</reference>
<organism evidence="1 2">
    <name type="scientific">Vitis vinifera</name>
    <name type="common">Grape</name>
    <dbReference type="NCBI Taxonomy" id="29760"/>
    <lineage>
        <taxon>Eukaryota</taxon>
        <taxon>Viridiplantae</taxon>
        <taxon>Streptophyta</taxon>
        <taxon>Embryophyta</taxon>
        <taxon>Tracheophyta</taxon>
        <taxon>Spermatophyta</taxon>
        <taxon>Magnoliopsida</taxon>
        <taxon>eudicotyledons</taxon>
        <taxon>Gunneridae</taxon>
        <taxon>Pentapetalae</taxon>
        <taxon>rosids</taxon>
        <taxon>Vitales</taxon>
        <taxon>Vitaceae</taxon>
        <taxon>Viteae</taxon>
        <taxon>Vitis</taxon>
    </lineage>
</organism>
<dbReference type="Proteomes" id="UP000288805">
    <property type="component" value="Unassembled WGS sequence"/>
</dbReference>
<protein>
    <submittedName>
        <fullName evidence="1">Uncharacterized protein</fullName>
    </submittedName>
</protein>
<sequence length="71" mass="7994">MSEGMVKSLGSRRFLDWRALDADGATGDSGIWKTMLSECSRESMGRSPKRKENACRKRLRQLEEFGKNLGA</sequence>